<proteinExistence type="inferred from homology"/>
<accession>A0A1G5VXS9</accession>
<keyword evidence="7 12" id="KW-0560">Oxidoreductase</keyword>
<dbReference type="UniPathway" id="UPA00071"/>
<gene>
    <name evidence="14" type="ORF">SAMN02910315_00998</name>
</gene>
<dbReference type="InterPro" id="IPR016163">
    <property type="entry name" value="Ald_DH_C"/>
</dbReference>
<dbReference type="InterPro" id="IPR016160">
    <property type="entry name" value="Ald_DH_CS_CYS"/>
</dbReference>
<dbReference type="SUPFAM" id="SSF53720">
    <property type="entry name" value="ALDH-like"/>
    <property type="match status" value="1"/>
</dbReference>
<dbReference type="PROSITE" id="PS00687">
    <property type="entry name" value="ALDEHYDE_DEHYDR_GLU"/>
    <property type="match status" value="1"/>
</dbReference>
<dbReference type="RefSeq" id="WP_149731570.1">
    <property type="nucleotide sequence ID" value="NZ_FMXB01000006.1"/>
</dbReference>
<dbReference type="FunFam" id="3.40.309.10:FF:000010">
    <property type="entry name" value="Gamma-aminobutyraldehyde dehydrogenase"/>
    <property type="match status" value="1"/>
</dbReference>
<dbReference type="Gene3D" id="3.40.309.10">
    <property type="entry name" value="Aldehyde Dehydrogenase, Chain A, domain 2"/>
    <property type="match status" value="1"/>
</dbReference>
<keyword evidence="8" id="KW-0520">NAD</keyword>
<name>A0A1G5VXS9_9EURY</name>
<dbReference type="PANTHER" id="PTHR42991:SF1">
    <property type="entry name" value="ALDEHYDE DEHYDROGENASE"/>
    <property type="match status" value="1"/>
</dbReference>
<evidence type="ECO:0000256" key="2">
    <source>
        <dbReference type="ARBA" id="ARBA00009986"/>
    </source>
</evidence>
<dbReference type="NCBIfam" id="NF040648">
    <property type="entry name" value="lactal_redase_Meth"/>
    <property type="match status" value="1"/>
</dbReference>
<evidence type="ECO:0000256" key="10">
    <source>
        <dbReference type="ARBA" id="ARBA00049147"/>
    </source>
</evidence>
<dbReference type="OrthoDB" id="6342at2157"/>
<evidence type="ECO:0000256" key="8">
    <source>
        <dbReference type="ARBA" id="ARBA00023027"/>
    </source>
</evidence>
<dbReference type="InterPro" id="IPR016162">
    <property type="entry name" value="Ald_DH_N"/>
</dbReference>
<evidence type="ECO:0000256" key="11">
    <source>
        <dbReference type="PROSITE-ProRule" id="PRU10007"/>
    </source>
</evidence>
<evidence type="ECO:0000313" key="14">
    <source>
        <dbReference type="EMBL" id="SDA50700.1"/>
    </source>
</evidence>
<dbReference type="Gene3D" id="3.40.605.10">
    <property type="entry name" value="Aldehyde Dehydrogenase, Chain A, domain 1"/>
    <property type="match status" value="1"/>
</dbReference>
<dbReference type="PROSITE" id="PS00070">
    <property type="entry name" value="ALDEHYDE_DEHYDR_CYS"/>
    <property type="match status" value="1"/>
</dbReference>
<dbReference type="InterPro" id="IPR029510">
    <property type="entry name" value="Ald_DH_CS_GLU"/>
</dbReference>
<evidence type="ECO:0000256" key="6">
    <source>
        <dbReference type="ARBA" id="ARBA00022797"/>
    </source>
</evidence>
<evidence type="ECO:0000256" key="9">
    <source>
        <dbReference type="ARBA" id="ARBA00035632"/>
    </source>
</evidence>
<feature type="active site" evidence="11">
    <location>
        <position position="244"/>
    </location>
</feature>
<comment type="pathway">
    <text evidence="9">Aromatic compound metabolism; naphthalene degradation.</text>
</comment>
<reference evidence="14 15" key="1">
    <citation type="submission" date="2016-10" db="EMBL/GenBank/DDBJ databases">
        <authorList>
            <person name="Varghese N."/>
            <person name="Submissions S."/>
        </authorList>
    </citation>
    <scope>NUCLEOTIDE SEQUENCE [LARGE SCALE GENOMIC DNA]</scope>
    <source>
        <strain evidence="14 15">DSM 16643</strain>
    </source>
</reference>
<organism evidence="14 15">
    <name type="scientific">Methanobrevibacter millerae</name>
    <dbReference type="NCBI Taxonomy" id="230361"/>
    <lineage>
        <taxon>Archaea</taxon>
        <taxon>Methanobacteriati</taxon>
        <taxon>Methanobacteriota</taxon>
        <taxon>Methanomada group</taxon>
        <taxon>Methanobacteria</taxon>
        <taxon>Methanobacteriales</taxon>
        <taxon>Methanobacteriaceae</taxon>
        <taxon>Methanobrevibacter</taxon>
    </lineage>
</organism>
<evidence type="ECO:0000256" key="4">
    <source>
        <dbReference type="ARBA" id="ARBA00013052"/>
    </source>
</evidence>
<protein>
    <recommendedName>
        <fullName evidence="5">Lactaldehyde dehydrogenase</fullName>
        <ecNumber evidence="4">1.2.1.22</ecNumber>
    </recommendedName>
</protein>
<keyword evidence="6" id="KW-0058">Aromatic hydrocarbons catabolism</keyword>
<dbReference type="InterPro" id="IPR053404">
    <property type="entry name" value="Lactaldehyde_DH"/>
</dbReference>
<evidence type="ECO:0000313" key="15">
    <source>
        <dbReference type="Proteomes" id="UP000323439"/>
    </source>
</evidence>
<evidence type="ECO:0000256" key="7">
    <source>
        <dbReference type="ARBA" id="ARBA00023002"/>
    </source>
</evidence>
<dbReference type="Proteomes" id="UP000323439">
    <property type="component" value="Unassembled WGS sequence"/>
</dbReference>
<evidence type="ECO:0000256" key="5">
    <source>
        <dbReference type="ARBA" id="ARBA00019663"/>
    </source>
</evidence>
<dbReference type="AlphaFoldDB" id="A0A1G5VXS9"/>
<dbReference type="InterPro" id="IPR051020">
    <property type="entry name" value="ALDH-related_metabolic_enz"/>
</dbReference>
<dbReference type="PANTHER" id="PTHR42991">
    <property type="entry name" value="ALDEHYDE DEHYDROGENASE"/>
    <property type="match status" value="1"/>
</dbReference>
<keyword evidence="15" id="KW-1185">Reference proteome</keyword>
<dbReference type="InterPro" id="IPR016161">
    <property type="entry name" value="Ald_DH/histidinol_DH"/>
</dbReference>
<comment type="similarity">
    <text evidence="2 12">Belongs to the aldehyde dehydrogenase family.</text>
</comment>
<comment type="pathway">
    <text evidence="1">Cofactor biosynthesis; coenzyme F420 biosynthesis.</text>
</comment>
<dbReference type="EMBL" id="FMXB01000006">
    <property type="protein sequence ID" value="SDA50700.1"/>
    <property type="molecule type" value="Genomic_DNA"/>
</dbReference>
<sequence length="471" mass="50937">MEMLINGEHVSDMDTSDVINPYTGEVIDTVPISHLNNVDNAIEAANNAKASLQEMSAFKISNKLFNVVEKLKENREDFALLLTKEIGKPISESYVELDRSIETLKLAAEEAKRIYGESVPLDAGLNGKGFFAFTQKLPLGVVAAITPFNYPLNLTIHKIAPAIAAKNTVIIKPPTDAPLTVMKFAELVNEEFPAGVINTITGYGSEVGDALVASEKIDKITFTGSVTTGLVISQRAGMKKVTLELGGNDPLIVLDDADVDAAVKGVINGAYLNAGQVCMGVKRIIVQEGIYEEFKNKLVEETSKIKMGDPMDKTTQLGTLISEKAAKQVEETVNNAVKGGAEILIGGKRDNAFYEATVIDNVTPEMDLVVNETFGPVAPLIKVKTVEEAIQIANATEYGLQSGVFTQNYRNALRCANEIESGTVFINKQSTFRTDNMPFGGFKNSGCGKEGIKYAVEEMTRTKLIGLNLRS</sequence>
<dbReference type="Pfam" id="PF00171">
    <property type="entry name" value="Aldedh"/>
    <property type="match status" value="1"/>
</dbReference>
<comment type="subunit">
    <text evidence="3">Homotetramer.</text>
</comment>
<feature type="domain" description="Aldehyde dehydrogenase" evidence="13">
    <location>
        <begin position="14"/>
        <end position="464"/>
    </location>
</feature>
<dbReference type="EC" id="1.2.1.22" evidence="4"/>
<dbReference type="GO" id="GO:0008911">
    <property type="term" value="F:lactaldehyde dehydrogenase (NAD+) activity"/>
    <property type="evidence" value="ECO:0007669"/>
    <property type="project" value="UniProtKB-EC"/>
</dbReference>
<evidence type="ECO:0000256" key="3">
    <source>
        <dbReference type="ARBA" id="ARBA00011881"/>
    </source>
</evidence>
<dbReference type="STRING" id="230361.sm9_0546"/>
<dbReference type="FunFam" id="3.40.605.10:FF:000007">
    <property type="entry name" value="NAD/NADP-dependent betaine aldehyde dehydrogenase"/>
    <property type="match status" value="1"/>
</dbReference>
<dbReference type="InterPro" id="IPR015590">
    <property type="entry name" value="Aldehyde_DH_dom"/>
</dbReference>
<evidence type="ECO:0000259" key="13">
    <source>
        <dbReference type="Pfam" id="PF00171"/>
    </source>
</evidence>
<comment type="catalytic activity">
    <reaction evidence="10">
        <text>(S)-lactaldehyde + NAD(+) + H2O = (S)-lactate + NADH + 2 H(+)</text>
        <dbReference type="Rhea" id="RHEA:14277"/>
        <dbReference type="ChEBI" id="CHEBI:15377"/>
        <dbReference type="ChEBI" id="CHEBI:15378"/>
        <dbReference type="ChEBI" id="CHEBI:16651"/>
        <dbReference type="ChEBI" id="CHEBI:18041"/>
        <dbReference type="ChEBI" id="CHEBI:57540"/>
        <dbReference type="ChEBI" id="CHEBI:57945"/>
        <dbReference type="EC" id="1.2.1.22"/>
    </reaction>
</comment>
<evidence type="ECO:0000256" key="1">
    <source>
        <dbReference type="ARBA" id="ARBA00005036"/>
    </source>
</evidence>
<evidence type="ECO:0000256" key="12">
    <source>
        <dbReference type="RuleBase" id="RU003345"/>
    </source>
</evidence>